<evidence type="ECO:0000313" key="5">
    <source>
        <dbReference type="EMBL" id="CEM14580.1"/>
    </source>
</evidence>
<dbReference type="PhylomeDB" id="A0A0G4FKU6"/>
<dbReference type="SUPFAM" id="SSF48403">
    <property type="entry name" value="Ankyrin repeat"/>
    <property type="match status" value="1"/>
</dbReference>
<dbReference type="Pfam" id="PF12796">
    <property type="entry name" value="Ank_2"/>
    <property type="match status" value="1"/>
</dbReference>
<name>A0A0G4FKU6_9ALVE</name>
<protein>
    <submittedName>
        <fullName evidence="5">Uncharacterized protein</fullName>
    </submittedName>
</protein>
<reference evidence="5" key="1">
    <citation type="submission" date="2014-11" db="EMBL/GenBank/DDBJ databases">
        <authorList>
            <person name="Otto D Thomas"/>
            <person name="Naeem Raeece"/>
        </authorList>
    </citation>
    <scope>NUCLEOTIDE SEQUENCE</scope>
</reference>
<proteinExistence type="predicted"/>
<dbReference type="PANTHER" id="PTHR24198:SF165">
    <property type="entry name" value="ANKYRIN REPEAT-CONTAINING PROTEIN-RELATED"/>
    <property type="match status" value="1"/>
</dbReference>
<dbReference type="VEuPathDB" id="CryptoDB:Cvel_17532"/>
<dbReference type="InterPro" id="IPR036770">
    <property type="entry name" value="Ankyrin_rpt-contain_sf"/>
</dbReference>
<gene>
    <name evidence="5" type="ORF">Cvel_17532</name>
</gene>
<evidence type="ECO:0000256" key="1">
    <source>
        <dbReference type="ARBA" id="ARBA00022737"/>
    </source>
</evidence>
<dbReference type="PROSITE" id="PS50297">
    <property type="entry name" value="ANK_REP_REGION"/>
    <property type="match status" value="3"/>
</dbReference>
<feature type="region of interest" description="Disordered" evidence="4">
    <location>
        <begin position="1"/>
        <end position="25"/>
    </location>
</feature>
<organism evidence="5">
    <name type="scientific">Chromera velia CCMP2878</name>
    <dbReference type="NCBI Taxonomy" id="1169474"/>
    <lineage>
        <taxon>Eukaryota</taxon>
        <taxon>Sar</taxon>
        <taxon>Alveolata</taxon>
        <taxon>Colpodellida</taxon>
        <taxon>Chromeraceae</taxon>
        <taxon>Chromera</taxon>
    </lineage>
</organism>
<feature type="repeat" description="ANK" evidence="3">
    <location>
        <begin position="222"/>
        <end position="254"/>
    </location>
</feature>
<keyword evidence="2 3" id="KW-0040">ANK repeat</keyword>
<feature type="compositionally biased region" description="Polar residues" evidence="4">
    <location>
        <begin position="104"/>
        <end position="120"/>
    </location>
</feature>
<keyword evidence="1" id="KW-0677">Repeat</keyword>
<dbReference type="Gene3D" id="1.25.40.20">
    <property type="entry name" value="Ankyrin repeat-containing domain"/>
    <property type="match status" value="2"/>
</dbReference>
<feature type="repeat" description="ANK" evidence="3">
    <location>
        <begin position="189"/>
        <end position="221"/>
    </location>
</feature>
<evidence type="ECO:0000256" key="3">
    <source>
        <dbReference type="PROSITE-ProRule" id="PRU00023"/>
    </source>
</evidence>
<dbReference type="SMART" id="SM00248">
    <property type="entry name" value="ANK"/>
    <property type="match status" value="4"/>
</dbReference>
<evidence type="ECO:0000256" key="2">
    <source>
        <dbReference type="ARBA" id="ARBA00023043"/>
    </source>
</evidence>
<feature type="region of interest" description="Disordered" evidence="4">
    <location>
        <begin position="100"/>
        <end position="120"/>
    </location>
</feature>
<dbReference type="PANTHER" id="PTHR24198">
    <property type="entry name" value="ANKYRIN REPEAT AND PROTEIN KINASE DOMAIN-CONTAINING PROTEIN"/>
    <property type="match status" value="1"/>
</dbReference>
<dbReference type="EMBL" id="CDMZ01000448">
    <property type="protein sequence ID" value="CEM14580.1"/>
    <property type="molecule type" value="Genomic_DNA"/>
</dbReference>
<accession>A0A0G4FKU6</accession>
<evidence type="ECO:0000256" key="4">
    <source>
        <dbReference type="SAM" id="MobiDB-lite"/>
    </source>
</evidence>
<sequence>MASPKESFAPLAQKTESTLPDSEDVYCEGKSASSLRLDEEHLALLSGGADLSIKLQVKVIRELEATPMLLQLLLSKSATEEKVAVLQSIASSAGCPQCRRKASPLQQRSRDSVGSTASASGLISMGHSQTSAAVAAAAVKASSPRPNLEEEVEGGIAPLCDAAERGDFERVRELLISDEDIDVSQCDILGRTALHWTAFWGAEAETSLLLGRGANVNARNDDQNTPLHVAAHKGQVAVASILLESGADVNARNCYGETPLAVAQEWERHDVASLLVEHGGKV</sequence>
<dbReference type="InterPro" id="IPR002110">
    <property type="entry name" value="Ankyrin_rpt"/>
</dbReference>
<dbReference type="AlphaFoldDB" id="A0A0G4FKU6"/>
<dbReference type="PROSITE" id="PS50088">
    <property type="entry name" value="ANK_REPEAT"/>
    <property type="match status" value="3"/>
</dbReference>
<feature type="repeat" description="ANK" evidence="3">
    <location>
        <begin position="255"/>
        <end position="282"/>
    </location>
</feature>